<organism evidence="1 2">
    <name type="scientific">Brevundimonas phage vB_BpoS-Gurke</name>
    <dbReference type="NCBI Taxonomy" id="2948599"/>
    <lineage>
        <taxon>Viruses</taxon>
        <taxon>Duplodnaviria</taxon>
        <taxon>Heunggongvirae</taxon>
        <taxon>Uroviricota</taxon>
        <taxon>Caudoviricetes</taxon>
        <taxon>Jeanschmidtviridae</taxon>
        <taxon>Kikimoravirus</taxon>
        <taxon>Kikimoravirus gurke</taxon>
    </lineage>
</organism>
<dbReference type="EMBL" id="ON529850">
    <property type="protein sequence ID" value="UTC28097.1"/>
    <property type="molecule type" value="Genomic_DNA"/>
</dbReference>
<reference evidence="1" key="1">
    <citation type="submission" date="2022-04" db="EMBL/GenBank/DDBJ databases">
        <authorList>
            <person name="Friedrich I."/>
            <person name="Schneider D."/>
            <person name="Poehlein A."/>
            <person name="Hertel R."/>
            <person name="Daniel R."/>
        </authorList>
    </citation>
    <scope>NUCLEOTIDE SEQUENCE</scope>
</reference>
<protein>
    <submittedName>
        <fullName evidence="1">Uncharacterized protein</fullName>
    </submittedName>
</protein>
<dbReference type="Proteomes" id="UP001055634">
    <property type="component" value="Segment"/>
</dbReference>
<proteinExistence type="predicted"/>
<evidence type="ECO:0000313" key="2">
    <source>
        <dbReference type="Proteomes" id="UP001055634"/>
    </source>
</evidence>
<keyword evidence="2" id="KW-1185">Reference proteome</keyword>
<gene>
    <name evidence="1" type="ORF">GURKE_00650</name>
</gene>
<name>A0A9E7N3Z9_9CAUD</name>
<accession>A0A9E7N3Z9</accession>
<sequence>MAERLMVPEVDLIRLFLEQKYVQRADERQKQMGLTYTEAETGDLARQLFQWLAYGAWRTVHDDPSDPIGDLPARASGESFDDLLLRRAYEFAALPAPWGSALVPYAQRIFIELADRLKDENAPASGWRIIESDGRWVTLRDDAADKEVAVDTQAGTEPCYECGSTDHADRVCLGCNVISERDVKTLHGAELIATIKAHRTFYKTSLPQAKEAVLNGWRKGDAWTPN</sequence>
<evidence type="ECO:0000313" key="1">
    <source>
        <dbReference type="EMBL" id="UTC28097.1"/>
    </source>
</evidence>